<dbReference type="EC" id="3.2.1.15" evidence="13"/>
<evidence type="ECO:0000313" key="13">
    <source>
        <dbReference type="EMBL" id="RHN51138.1"/>
    </source>
</evidence>
<evidence type="ECO:0000256" key="2">
    <source>
        <dbReference type="ARBA" id="ARBA00022614"/>
    </source>
</evidence>
<keyword evidence="13" id="KW-0378">Hydrolase</keyword>
<comment type="caution">
    <text evidence="13">The sequence shown here is derived from an EMBL/GenBank/DDBJ whole genome shotgun (WGS) entry which is preliminary data.</text>
</comment>
<feature type="chain" id="PRO_5017424892" evidence="10">
    <location>
        <begin position="28"/>
        <end position="260"/>
    </location>
</feature>
<name>A0A396HEV2_MEDTR</name>
<dbReference type="Pfam" id="PF23598">
    <property type="entry name" value="LRR_14"/>
    <property type="match status" value="1"/>
</dbReference>
<evidence type="ECO:0000256" key="1">
    <source>
        <dbReference type="ARBA" id="ARBA00004479"/>
    </source>
</evidence>
<protein>
    <submittedName>
        <fullName evidence="13">Putative polygalacturonase</fullName>
        <ecNumber evidence="13">3.2.1.15</ecNumber>
    </submittedName>
</protein>
<dbReference type="InterPro" id="IPR046956">
    <property type="entry name" value="RLP23-like"/>
</dbReference>
<dbReference type="AlphaFoldDB" id="A0A396HEV2"/>
<keyword evidence="9" id="KW-0325">Glycoprotein</keyword>
<feature type="domain" description="Disease resistance R13L4/SHOC-2-like LRR" evidence="12">
    <location>
        <begin position="135"/>
        <end position="239"/>
    </location>
</feature>
<keyword evidence="8" id="KW-0675">Receptor</keyword>
<evidence type="ECO:0000256" key="4">
    <source>
        <dbReference type="ARBA" id="ARBA00022729"/>
    </source>
</evidence>
<dbReference type="EMBL" id="PSQE01000006">
    <property type="protein sequence ID" value="RHN51138.1"/>
    <property type="molecule type" value="Genomic_DNA"/>
</dbReference>
<feature type="signal peptide" evidence="10">
    <location>
        <begin position="1"/>
        <end position="27"/>
    </location>
</feature>
<dbReference type="InterPro" id="IPR055414">
    <property type="entry name" value="LRR_R13L4/SHOC2-like"/>
</dbReference>
<keyword evidence="7" id="KW-0472">Membrane</keyword>
<dbReference type="GO" id="GO:0004650">
    <property type="term" value="F:polygalacturonase activity"/>
    <property type="evidence" value="ECO:0007669"/>
    <property type="project" value="UniProtKB-EC"/>
</dbReference>
<evidence type="ECO:0000256" key="6">
    <source>
        <dbReference type="ARBA" id="ARBA00022989"/>
    </source>
</evidence>
<evidence type="ECO:0000259" key="12">
    <source>
        <dbReference type="Pfam" id="PF23598"/>
    </source>
</evidence>
<accession>A0A396HEV2</accession>
<keyword evidence="5" id="KW-0677">Repeat</keyword>
<proteinExistence type="predicted"/>
<gene>
    <name evidence="13" type="ORF">MtrunA17_Chr6g0465141</name>
</gene>
<dbReference type="InterPro" id="IPR013210">
    <property type="entry name" value="LRR_N_plant-typ"/>
</dbReference>
<dbReference type="FunFam" id="3.80.10.10:FF:000041">
    <property type="entry name" value="LRR receptor-like serine/threonine-protein kinase ERECTA"/>
    <property type="match status" value="1"/>
</dbReference>
<evidence type="ECO:0000256" key="8">
    <source>
        <dbReference type="ARBA" id="ARBA00023170"/>
    </source>
</evidence>
<dbReference type="SUPFAM" id="SSF52058">
    <property type="entry name" value="L domain-like"/>
    <property type="match status" value="1"/>
</dbReference>
<dbReference type="Pfam" id="PF00560">
    <property type="entry name" value="LRR_1"/>
    <property type="match status" value="1"/>
</dbReference>
<dbReference type="InterPro" id="IPR001611">
    <property type="entry name" value="Leu-rich_rpt"/>
</dbReference>
<keyword evidence="2" id="KW-0433">Leucine-rich repeat</keyword>
<dbReference type="Gene3D" id="3.80.10.10">
    <property type="entry name" value="Ribonuclease Inhibitor"/>
    <property type="match status" value="2"/>
</dbReference>
<evidence type="ECO:0000256" key="9">
    <source>
        <dbReference type="ARBA" id="ARBA00023180"/>
    </source>
</evidence>
<evidence type="ECO:0000256" key="10">
    <source>
        <dbReference type="SAM" id="SignalP"/>
    </source>
</evidence>
<evidence type="ECO:0000256" key="3">
    <source>
        <dbReference type="ARBA" id="ARBA00022692"/>
    </source>
</evidence>
<keyword evidence="4 10" id="KW-0732">Signal</keyword>
<dbReference type="Gramene" id="rna35522">
    <property type="protein sequence ID" value="RHN51138.1"/>
    <property type="gene ID" value="gene35522"/>
</dbReference>
<reference evidence="14" key="1">
    <citation type="journal article" date="2018" name="Nat. Plants">
        <title>Whole-genome landscape of Medicago truncatula symbiotic genes.</title>
        <authorList>
            <person name="Pecrix Y."/>
            <person name="Staton S.E."/>
            <person name="Sallet E."/>
            <person name="Lelandais-Briere C."/>
            <person name="Moreau S."/>
            <person name="Carrere S."/>
            <person name="Blein T."/>
            <person name="Jardinaud M.F."/>
            <person name="Latrasse D."/>
            <person name="Zouine M."/>
            <person name="Zahm M."/>
            <person name="Kreplak J."/>
            <person name="Mayjonade B."/>
            <person name="Satge C."/>
            <person name="Perez M."/>
            <person name="Cauet S."/>
            <person name="Marande W."/>
            <person name="Chantry-Darmon C."/>
            <person name="Lopez-Roques C."/>
            <person name="Bouchez O."/>
            <person name="Berard A."/>
            <person name="Debelle F."/>
            <person name="Munos S."/>
            <person name="Bendahmane A."/>
            <person name="Berges H."/>
            <person name="Niebel A."/>
            <person name="Buitink J."/>
            <person name="Frugier F."/>
            <person name="Benhamed M."/>
            <person name="Crespi M."/>
            <person name="Gouzy J."/>
            <person name="Gamas P."/>
        </authorList>
    </citation>
    <scope>NUCLEOTIDE SEQUENCE [LARGE SCALE GENOMIC DNA]</scope>
    <source>
        <strain evidence="14">cv. Jemalong A17</strain>
    </source>
</reference>
<dbReference type="Proteomes" id="UP000265566">
    <property type="component" value="Chromosome 6"/>
</dbReference>
<feature type="domain" description="Leucine-rich repeat-containing N-terminal plant-type" evidence="11">
    <location>
        <begin position="35"/>
        <end position="72"/>
    </location>
</feature>
<keyword evidence="3" id="KW-0812">Transmembrane</keyword>
<evidence type="ECO:0000256" key="7">
    <source>
        <dbReference type="ARBA" id="ARBA00023136"/>
    </source>
</evidence>
<evidence type="ECO:0000313" key="14">
    <source>
        <dbReference type="Proteomes" id="UP000265566"/>
    </source>
</evidence>
<sequence length="260" mass="29125">MNPFCLKLIIQTIFLTLLVLQADLVCSKEVVKCIQSERHALLQFKAGLTDEYGMLSSWTTADCCEWYGIGCSNLTGHVLKLDLHGDYNYYNDNDGNKFYIMGDIHKSLMELQQLQYLNLNRNNFRGSHVPGFFGSLRNLRYLDLSYCGFGGQIPIQFESLYHLKYLKISGNDLDGLIPQLGNLSNLQFLDLSRNLLEGSIPSQLGNLSNLQFLDLLGNSFNGKIPSQLGKLTNLQELHFGGYSLSSLTIDNGDHNGGLVI</sequence>
<keyword evidence="13" id="KW-0326">Glycosidase</keyword>
<keyword evidence="6" id="KW-1133">Transmembrane helix</keyword>
<dbReference type="GO" id="GO:0016020">
    <property type="term" value="C:membrane"/>
    <property type="evidence" value="ECO:0007669"/>
    <property type="project" value="UniProtKB-SubCell"/>
</dbReference>
<organism evidence="13 14">
    <name type="scientific">Medicago truncatula</name>
    <name type="common">Barrel medic</name>
    <name type="synonym">Medicago tribuloides</name>
    <dbReference type="NCBI Taxonomy" id="3880"/>
    <lineage>
        <taxon>Eukaryota</taxon>
        <taxon>Viridiplantae</taxon>
        <taxon>Streptophyta</taxon>
        <taxon>Embryophyta</taxon>
        <taxon>Tracheophyta</taxon>
        <taxon>Spermatophyta</taxon>
        <taxon>Magnoliopsida</taxon>
        <taxon>eudicotyledons</taxon>
        <taxon>Gunneridae</taxon>
        <taxon>Pentapetalae</taxon>
        <taxon>rosids</taxon>
        <taxon>fabids</taxon>
        <taxon>Fabales</taxon>
        <taxon>Fabaceae</taxon>
        <taxon>Papilionoideae</taxon>
        <taxon>50 kb inversion clade</taxon>
        <taxon>NPAAA clade</taxon>
        <taxon>Hologalegina</taxon>
        <taxon>IRL clade</taxon>
        <taxon>Trifolieae</taxon>
        <taxon>Medicago</taxon>
    </lineage>
</organism>
<dbReference type="PANTHER" id="PTHR48063">
    <property type="entry name" value="LRR RECEPTOR-LIKE KINASE"/>
    <property type="match status" value="1"/>
</dbReference>
<dbReference type="InterPro" id="IPR032675">
    <property type="entry name" value="LRR_dom_sf"/>
</dbReference>
<comment type="subcellular location">
    <subcellularLocation>
        <location evidence="1">Membrane</location>
        <topology evidence="1">Single-pass type I membrane protein</topology>
    </subcellularLocation>
</comment>
<dbReference type="PANTHER" id="PTHR48063:SF98">
    <property type="entry name" value="LRR RECEPTOR-LIKE SERINE_THREONINE-PROTEIN KINASE FLS2"/>
    <property type="match status" value="1"/>
</dbReference>
<dbReference type="Pfam" id="PF08263">
    <property type="entry name" value="LRRNT_2"/>
    <property type="match status" value="1"/>
</dbReference>
<evidence type="ECO:0000259" key="11">
    <source>
        <dbReference type="Pfam" id="PF08263"/>
    </source>
</evidence>
<evidence type="ECO:0000256" key="5">
    <source>
        <dbReference type="ARBA" id="ARBA00022737"/>
    </source>
</evidence>